<organism evidence="2 3">
    <name type="scientific">Cucumis melo var. makuwa</name>
    <name type="common">Oriental melon</name>
    <dbReference type="NCBI Taxonomy" id="1194695"/>
    <lineage>
        <taxon>Eukaryota</taxon>
        <taxon>Viridiplantae</taxon>
        <taxon>Streptophyta</taxon>
        <taxon>Embryophyta</taxon>
        <taxon>Tracheophyta</taxon>
        <taxon>Spermatophyta</taxon>
        <taxon>Magnoliopsida</taxon>
        <taxon>eudicotyledons</taxon>
        <taxon>Gunneridae</taxon>
        <taxon>Pentapetalae</taxon>
        <taxon>rosids</taxon>
        <taxon>fabids</taxon>
        <taxon>Cucurbitales</taxon>
        <taxon>Cucurbitaceae</taxon>
        <taxon>Benincaseae</taxon>
        <taxon>Cucumis</taxon>
    </lineage>
</organism>
<dbReference type="AlphaFoldDB" id="A0A5D3BHL3"/>
<feature type="compositionally biased region" description="Low complexity" evidence="1">
    <location>
        <begin position="158"/>
        <end position="172"/>
    </location>
</feature>
<accession>A0A5D3BHL3</accession>
<gene>
    <name evidence="2" type="ORF">E5676_scaffold350G001620</name>
</gene>
<keyword evidence="2" id="KW-0418">Kinase</keyword>
<evidence type="ECO:0000256" key="1">
    <source>
        <dbReference type="SAM" id="MobiDB-lite"/>
    </source>
</evidence>
<dbReference type="GO" id="GO:0004674">
    <property type="term" value="F:protein serine/threonine kinase activity"/>
    <property type="evidence" value="ECO:0007669"/>
    <property type="project" value="InterPro"/>
</dbReference>
<evidence type="ECO:0000313" key="3">
    <source>
        <dbReference type="Proteomes" id="UP000321947"/>
    </source>
</evidence>
<dbReference type="EMBL" id="SSTD01018043">
    <property type="protein sequence ID" value="TYJ98546.1"/>
    <property type="molecule type" value="Genomic_DNA"/>
</dbReference>
<reference evidence="2 3" key="1">
    <citation type="submission" date="2019-08" db="EMBL/GenBank/DDBJ databases">
        <title>Draft genome sequences of two oriental melons (Cucumis melo L. var makuwa).</title>
        <authorList>
            <person name="Kwon S.-Y."/>
        </authorList>
    </citation>
    <scope>NUCLEOTIDE SEQUENCE [LARGE SCALE GENOMIC DNA]</scope>
    <source>
        <strain evidence="3">cv. Chang Bougi</strain>
        <tissue evidence="2">Leaf</tissue>
    </source>
</reference>
<dbReference type="GO" id="GO:0006974">
    <property type="term" value="P:DNA damage response"/>
    <property type="evidence" value="ECO:0007669"/>
    <property type="project" value="InterPro"/>
</dbReference>
<keyword evidence="2" id="KW-0808">Transferase</keyword>
<sequence length="430" mass="48823">MLVVSMHDKEGVLTIAKGTRLLDSKILVHSRGLNIKLVDGYLLDLERRFKAEAISVESSTVWETNGKTFERLCLDIVLLKAEIAELLLPAVVVNLAGTKDLDIDLQKLISLQVQEHIFVESNKLIKSIQVLLNTLNELRLYHVMERSFVSLRKDNSKPSKGSSKSSRSRSTSVNCRDPVAASNSSVIPPVSWDKVYWLSIDYLIVAKAAIYSGSYFTSVMYVEHWCEEHFGCLSLGTPDFSYVETMPRHIEILVSAVTQINEPDSLYGIIRSHKLSSQIITFEHEGNWSKALEYYDLRVRSDSLVQEDGVVKNIYMDKQPQRHQSISTLEDASGHWKPYKGVIRSLQKIGCSHVLDLYCQGLTFRDDHVQHDLEFMELQYEAAWRAGNWDFSLLYAGPDSGSTSYQTKNIHFNENLHRTQVPALSSFDLC</sequence>
<name>A0A5D3BHL3_CUCMM</name>
<dbReference type="PANTHER" id="PTHR37079:SF4">
    <property type="entry name" value="SERINE_THREONINE-PROTEIN KINASE ATM"/>
    <property type="match status" value="1"/>
</dbReference>
<protein>
    <submittedName>
        <fullName evidence="2">Serine/threonine-protein kinase ATM isoform X3</fullName>
    </submittedName>
</protein>
<evidence type="ECO:0000313" key="2">
    <source>
        <dbReference type="EMBL" id="TYJ98546.1"/>
    </source>
</evidence>
<feature type="region of interest" description="Disordered" evidence="1">
    <location>
        <begin position="153"/>
        <end position="176"/>
    </location>
</feature>
<dbReference type="InterPro" id="IPR038980">
    <property type="entry name" value="ATM_plant"/>
</dbReference>
<proteinExistence type="predicted"/>
<dbReference type="PANTHER" id="PTHR37079">
    <property type="entry name" value="SERINE/THREONINE-PROTEIN KINASE ATM"/>
    <property type="match status" value="1"/>
</dbReference>
<dbReference type="Proteomes" id="UP000321947">
    <property type="component" value="Unassembled WGS sequence"/>
</dbReference>
<comment type="caution">
    <text evidence="2">The sequence shown here is derived from an EMBL/GenBank/DDBJ whole genome shotgun (WGS) entry which is preliminary data.</text>
</comment>